<dbReference type="SUPFAM" id="SSF47413">
    <property type="entry name" value="lambda repressor-like DNA-binding domains"/>
    <property type="match status" value="1"/>
</dbReference>
<dbReference type="Proteomes" id="UP000637074">
    <property type="component" value="Unassembled WGS sequence"/>
</dbReference>
<protein>
    <submittedName>
        <fullName evidence="4">XRE family transcriptional regulator</fullName>
    </submittedName>
</protein>
<dbReference type="InterPro" id="IPR001387">
    <property type="entry name" value="Cro/C1-type_HTH"/>
</dbReference>
<keyword evidence="5" id="KW-1185">Reference proteome</keyword>
<comment type="caution">
    <text evidence="4">The sequence shown here is derived from an EMBL/GenBank/DDBJ whole genome shotgun (WGS) entry which is preliminary data.</text>
</comment>
<dbReference type="InterPro" id="IPR025194">
    <property type="entry name" value="RodZ-like_C"/>
</dbReference>
<feature type="region of interest" description="Disordered" evidence="1">
    <location>
        <begin position="132"/>
        <end position="186"/>
    </location>
</feature>
<evidence type="ECO:0000313" key="4">
    <source>
        <dbReference type="EMBL" id="GHH96592.1"/>
    </source>
</evidence>
<proteinExistence type="predicted"/>
<dbReference type="PANTHER" id="PTHR34475:SF1">
    <property type="entry name" value="CYTOSKELETON PROTEIN RODZ"/>
    <property type="match status" value="1"/>
</dbReference>
<accession>A0ABQ3MYW3</accession>
<gene>
    <name evidence="4" type="ORF">AM1BK_01350</name>
</gene>
<evidence type="ECO:0000313" key="5">
    <source>
        <dbReference type="Proteomes" id="UP000637074"/>
    </source>
</evidence>
<keyword evidence="2" id="KW-0472">Membrane</keyword>
<sequence>MTELGNRLKEARLAQNLSLDDLQSITKIQKRYLIGIEEGNYSSMPGNFYVRAFIKQYAEALELNPDEIFETYKNEIPASHNEELPQQLSRVKTHKALTEGNAKIFDILPKILIGVFVIGVAGVIYYFASNNTGSDTNETRTQETEPVKVENNIDKAKANETKPTEQKNQEKDNAKGTSDEETTKTAEEEANQALTVVNSQGRKSTFELKNAEKFVVKVVSTGETWVSIRNGKGKSFFSGMLKKGSAESQEIDFSSEKEAYIVVGRAYETDIFVNDQKLEYAADPSKQVRQDITIQYVPKNE</sequence>
<feature type="compositionally biased region" description="Basic and acidic residues" evidence="1">
    <location>
        <begin position="137"/>
        <end position="186"/>
    </location>
</feature>
<evidence type="ECO:0000256" key="1">
    <source>
        <dbReference type="SAM" id="MobiDB-lite"/>
    </source>
</evidence>
<keyword evidence="2" id="KW-1133">Transmembrane helix</keyword>
<dbReference type="EMBL" id="BNDS01000001">
    <property type="protein sequence ID" value="GHH96592.1"/>
    <property type="molecule type" value="Genomic_DNA"/>
</dbReference>
<feature type="domain" description="HTH cro/C1-type" evidence="3">
    <location>
        <begin position="8"/>
        <end position="68"/>
    </location>
</feature>
<dbReference type="InterPro" id="IPR010982">
    <property type="entry name" value="Lambda_DNA-bd_dom_sf"/>
</dbReference>
<dbReference type="Pfam" id="PF13413">
    <property type="entry name" value="HTH_25"/>
    <property type="match status" value="1"/>
</dbReference>
<reference evidence="4 5" key="1">
    <citation type="journal article" date="2022" name="Int. J. Syst. Evol. Microbiol.">
        <title>Neobacillus kokaensis sp. nov., isolated from soil.</title>
        <authorList>
            <person name="Yuki K."/>
            <person name="Matsubara H."/>
            <person name="Yamaguchi S."/>
        </authorList>
    </citation>
    <scope>NUCLEOTIDE SEQUENCE [LARGE SCALE GENOMIC DNA]</scope>
    <source>
        <strain evidence="4 5">LOB 377</strain>
    </source>
</reference>
<evidence type="ECO:0000256" key="2">
    <source>
        <dbReference type="SAM" id="Phobius"/>
    </source>
</evidence>
<keyword evidence="2" id="KW-0812">Transmembrane</keyword>
<dbReference type="PANTHER" id="PTHR34475">
    <property type="match status" value="1"/>
</dbReference>
<dbReference type="InterPro" id="IPR050400">
    <property type="entry name" value="Bact_Cytoskel_RodZ"/>
</dbReference>
<feature type="transmembrane region" description="Helical" evidence="2">
    <location>
        <begin position="111"/>
        <end position="128"/>
    </location>
</feature>
<name>A0ABQ3MYW3_9BACI</name>
<organism evidence="4 5">
    <name type="scientific">Neobacillus kokaensis</name>
    <dbReference type="NCBI Taxonomy" id="2759023"/>
    <lineage>
        <taxon>Bacteria</taxon>
        <taxon>Bacillati</taxon>
        <taxon>Bacillota</taxon>
        <taxon>Bacilli</taxon>
        <taxon>Bacillales</taxon>
        <taxon>Bacillaceae</taxon>
        <taxon>Neobacillus</taxon>
    </lineage>
</organism>
<dbReference type="RefSeq" id="WP_191268701.1">
    <property type="nucleotide sequence ID" value="NZ_BNDS01000001.1"/>
</dbReference>
<dbReference type="SMART" id="SM00530">
    <property type="entry name" value="HTH_XRE"/>
    <property type="match status" value="1"/>
</dbReference>
<dbReference type="Pfam" id="PF13464">
    <property type="entry name" value="RodZ_C"/>
    <property type="match status" value="1"/>
</dbReference>
<dbReference type="Gene3D" id="1.10.260.40">
    <property type="entry name" value="lambda repressor-like DNA-binding domains"/>
    <property type="match status" value="1"/>
</dbReference>
<evidence type="ECO:0000259" key="3">
    <source>
        <dbReference type="PROSITE" id="PS50943"/>
    </source>
</evidence>
<dbReference type="CDD" id="cd00093">
    <property type="entry name" value="HTH_XRE"/>
    <property type="match status" value="1"/>
</dbReference>
<dbReference type="PROSITE" id="PS50943">
    <property type="entry name" value="HTH_CROC1"/>
    <property type="match status" value="1"/>
</dbReference>